<dbReference type="EMBL" id="PFET01000010">
    <property type="protein sequence ID" value="PJE75744.1"/>
    <property type="molecule type" value="Genomic_DNA"/>
</dbReference>
<organism evidence="1 2">
    <name type="scientific">Candidatus Uhrbacteria bacterium CG10_big_fil_rev_8_21_14_0_10_48_11</name>
    <dbReference type="NCBI Taxonomy" id="1975037"/>
    <lineage>
        <taxon>Bacteria</taxon>
        <taxon>Candidatus Uhriibacteriota</taxon>
    </lineage>
</organism>
<comment type="caution">
    <text evidence="1">The sequence shown here is derived from an EMBL/GenBank/DDBJ whole genome shotgun (WGS) entry which is preliminary data.</text>
</comment>
<gene>
    <name evidence="1" type="ORF">COV04_03210</name>
</gene>
<sequence>MRNARSKAVSWKLTSNEEVRKAIRDICARCHDDEQGRTRIKGELGYDGCPAISSMSTTCGPMKMTMFSVMVFGPSGNIIIV</sequence>
<evidence type="ECO:0000313" key="2">
    <source>
        <dbReference type="Proteomes" id="UP000231152"/>
    </source>
</evidence>
<protein>
    <submittedName>
        <fullName evidence="1">Uncharacterized protein</fullName>
    </submittedName>
</protein>
<name>A0A2M8LE73_9BACT</name>
<proteinExistence type="predicted"/>
<accession>A0A2M8LE73</accession>
<dbReference type="AlphaFoldDB" id="A0A2M8LE73"/>
<evidence type="ECO:0000313" key="1">
    <source>
        <dbReference type="EMBL" id="PJE75744.1"/>
    </source>
</evidence>
<dbReference type="Proteomes" id="UP000231152">
    <property type="component" value="Unassembled WGS sequence"/>
</dbReference>
<reference evidence="1 2" key="1">
    <citation type="submission" date="2017-09" db="EMBL/GenBank/DDBJ databases">
        <title>Depth-based differentiation of microbial function through sediment-hosted aquifers and enrichment of novel symbionts in the deep terrestrial subsurface.</title>
        <authorList>
            <person name="Probst A.J."/>
            <person name="Ladd B."/>
            <person name="Jarett J.K."/>
            <person name="Geller-Mcgrath D.E."/>
            <person name="Sieber C.M."/>
            <person name="Emerson J.B."/>
            <person name="Anantharaman K."/>
            <person name="Thomas B.C."/>
            <person name="Malmstrom R."/>
            <person name="Stieglmeier M."/>
            <person name="Klingl A."/>
            <person name="Woyke T."/>
            <person name="Ryan C.M."/>
            <person name="Banfield J.F."/>
        </authorList>
    </citation>
    <scope>NUCLEOTIDE SEQUENCE [LARGE SCALE GENOMIC DNA]</scope>
    <source>
        <strain evidence="1">CG10_big_fil_rev_8_21_14_0_10_48_11</strain>
    </source>
</reference>